<evidence type="ECO:0000256" key="3">
    <source>
        <dbReference type="ARBA" id="ARBA00022989"/>
    </source>
</evidence>
<protein>
    <submittedName>
        <fullName evidence="6">Manganese efflux pump</fullName>
    </submittedName>
</protein>
<evidence type="ECO:0000256" key="2">
    <source>
        <dbReference type="ARBA" id="ARBA00022692"/>
    </source>
</evidence>
<feature type="transmembrane region" description="Helical" evidence="5">
    <location>
        <begin position="73"/>
        <end position="90"/>
    </location>
</feature>
<evidence type="ECO:0000313" key="7">
    <source>
        <dbReference type="Proteomes" id="UP000767334"/>
    </source>
</evidence>
<feature type="transmembrane region" description="Helical" evidence="5">
    <location>
        <begin position="111"/>
        <end position="131"/>
    </location>
</feature>
<reference evidence="6 7" key="1">
    <citation type="journal article" date="2021" name="Sci. Rep.">
        <title>The distribution of antibiotic resistance genes in chicken gut microbiota commensals.</title>
        <authorList>
            <person name="Juricova H."/>
            <person name="Matiasovicova J."/>
            <person name="Kubasova T."/>
            <person name="Cejkova D."/>
            <person name="Rychlik I."/>
        </authorList>
    </citation>
    <scope>NUCLEOTIDE SEQUENCE [LARGE SCALE GENOMIC DNA]</scope>
    <source>
        <strain evidence="6 7">An435</strain>
    </source>
</reference>
<feature type="transmembrane region" description="Helical" evidence="5">
    <location>
        <begin position="35"/>
        <end position="61"/>
    </location>
</feature>
<comment type="caution">
    <text evidence="6">The sequence shown here is derived from an EMBL/GenBank/DDBJ whole genome shotgun (WGS) entry which is preliminary data.</text>
</comment>
<keyword evidence="4 5" id="KW-0472">Membrane</keyword>
<sequence>MNLWEVLIVSVGLSLDAFTIAVCRGSTQRNLKKSTAILVGLIFGAIQTIMLAAGMIIAIYPMLNIQNEKIISINQWFSAIILFYLGIKFLKNAFKVSNLNERREEFFGYKGSVVLALATSLDAFILGISFGLLGTGIISNVAILFIVTSALVAVGLWVGYCIGNKYKRQVDICGAIILLGIGIKVICNYFNVI</sequence>
<dbReference type="Proteomes" id="UP000767334">
    <property type="component" value="Unassembled WGS sequence"/>
</dbReference>
<feature type="transmembrane region" description="Helical" evidence="5">
    <location>
        <begin position="6"/>
        <end position="23"/>
    </location>
</feature>
<evidence type="ECO:0000313" key="6">
    <source>
        <dbReference type="EMBL" id="MBM6817808.1"/>
    </source>
</evidence>
<organism evidence="6 7">
    <name type="scientific">Clostridium saudiense</name>
    <dbReference type="NCBI Taxonomy" id="1414720"/>
    <lineage>
        <taxon>Bacteria</taxon>
        <taxon>Bacillati</taxon>
        <taxon>Bacillota</taxon>
        <taxon>Clostridia</taxon>
        <taxon>Eubacteriales</taxon>
        <taxon>Clostridiaceae</taxon>
        <taxon>Clostridium</taxon>
    </lineage>
</organism>
<evidence type="ECO:0000256" key="4">
    <source>
        <dbReference type="ARBA" id="ARBA00023136"/>
    </source>
</evidence>
<keyword evidence="2 5" id="KW-0812">Transmembrane</keyword>
<accession>A0ABS2FBD8</accession>
<dbReference type="PANTHER" id="PTHR35529:SF1">
    <property type="entry name" value="MANGANESE EFFLUX PUMP MNTP-RELATED"/>
    <property type="match status" value="1"/>
</dbReference>
<dbReference type="EMBL" id="JACJLL010000002">
    <property type="protein sequence ID" value="MBM6817808.1"/>
    <property type="molecule type" value="Genomic_DNA"/>
</dbReference>
<name>A0ABS2FBD8_9CLOT</name>
<feature type="transmembrane region" description="Helical" evidence="5">
    <location>
        <begin position="137"/>
        <end position="160"/>
    </location>
</feature>
<dbReference type="Pfam" id="PF02659">
    <property type="entry name" value="Mntp"/>
    <property type="match status" value="1"/>
</dbReference>
<dbReference type="RefSeq" id="WP_148322762.1">
    <property type="nucleotide sequence ID" value="NZ_JACJLL010000002.1"/>
</dbReference>
<gene>
    <name evidence="6" type="ORF">H6A19_00390</name>
</gene>
<dbReference type="InterPro" id="IPR003810">
    <property type="entry name" value="Mntp/YtaF"/>
</dbReference>
<feature type="transmembrane region" description="Helical" evidence="5">
    <location>
        <begin position="172"/>
        <end position="192"/>
    </location>
</feature>
<dbReference type="PANTHER" id="PTHR35529">
    <property type="entry name" value="MANGANESE EFFLUX PUMP MNTP-RELATED"/>
    <property type="match status" value="1"/>
</dbReference>
<evidence type="ECO:0000256" key="1">
    <source>
        <dbReference type="ARBA" id="ARBA00022475"/>
    </source>
</evidence>
<keyword evidence="1" id="KW-1003">Cell membrane</keyword>
<keyword evidence="3 5" id="KW-1133">Transmembrane helix</keyword>
<evidence type="ECO:0000256" key="5">
    <source>
        <dbReference type="SAM" id="Phobius"/>
    </source>
</evidence>
<keyword evidence="7" id="KW-1185">Reference proteome</keyword>
<proteinExistence type="predicted"/>